<protein>
    <submittedName>
        <fullName evidence="6">TonB-dependent receptor</fullName>
    </submittedName>
</protein>
<evidence type="ECO:0000256" key="4">
    <source>
        <dbReference type="SAM" id="SignalP"/>
    </source>
</evidence>
<feature type="domain" description="Outer membrane protein beta-barrel" evidence="5">
    <location>
        <begin position="379"/>
        <end position="782"/>
    </location>
</feature>
<comment type="caution">
    <text evidence="6">The sequence shown here is derived from an EMBL/GenBank/DDBJ whole genome shotgun (WGS) entry which is preliminary data.</text>
</comment>
<dbReference type="SUPFAM" id="SSF56935">
    <property type="entry name" value="Porins"/>
    <property type="match status" value="1"/>
</dbReference>
<dbReference type="Gene3D" id="2.170.130.10">
    <property type="entry name" value="TonB-dependent receptor, plug domain"/>
    <property type="match status" value="1"/>
</dbReference>
<feature type="signal peptide" evidence="4">
    <location>
        <begin position="1"/>
        <end position="21"/>
    </location>
</feature>
<keyword evidence="7" id="KW-1185">Reference proteome</keyword>
<feature type="chain" id="PRO_5047517351" evidence="4">
    <location>
        <begin position="22"/>
        <end position="808"/>
    </location>
</feature>
<dbReference type="Gene3D" id="2.40.170.20">
    <property type="entry name" value="TonB-dependent receptor, beta-barrel domain"/>
    <property type="match status" value="1"/>
</dbReference>
<dbReference type="PANTHER" id="PTHR40980:SF4">
    <property type="entry name" value="TONB-DEPENDENT RECEPTOR-LIKE BETA-BARREL DOMAIN-CONTAINING PROTEIN"/>
    <property type="match status" value="1"/>
</dbReference>
<dbReference type="SUPFAM" id="SSF49464">
    <property type="entry name" value="Carboxypeptidase regulatory domain-like"/>
    <property type="match status" value="1"/>
</dbReference>
<keyword evidence="4" id="KW-0732">Signal</keyword>
<dbReference type="InterPro" id="IPR008969">
    <property type="entry name" value="CarboxyPept-like_regulatory"/>
</dbReference>
<name>A0ABP8L9I1_9BACT</name>
<sequence length="808" mass="89816">MKRYLLLIFLTVSALGHEALAQGMLSGAVKDAQGLPLSFVNVAVLKVSDEAVVTGTIADMEGGFQIVTPAGGTFKLKLSMLGYTPMETAPFEVNGSSFSKDFGSLRLIEDAQVLREVTVQAMRPTVVAHSEKMVVNVAGTAMAAGATAFEVLTKSPGVWVDQDGNIKLNGKAGLQIMIDGRQAYLSGKELQNLLQSMSADNIKDLEIVTNPSAKYDAEGASGVININLKKNTLGGMNGSVYAGYQYSDLHGYTAGTDLNYKQGKWSSFVNLDVAERTNYRTNDMQRIYLEKPGLKLKQYVQEEGTRFIPALRIGADYTLNSKHSIGFLANGSFYTNENRINTNAYLRDNQPANDLHIKAANSSETQYGNTTFNLHYLGKLDSLGTTLSADMDYVRLTSDDASRFLNVYDSLSNDSPSVTDLLTSENPSNYDIYAARADFAKPLGEGRKLELGAKASHVLSDNELRFYQTADGKKVLDNSRSNHFIYKENIYAAYANFSTGLGDRWRLQGGLRAEQTFTNGKSLTLNERNKNSYLDLFPSLFLQQTVNDSYQISYSYSRRISRPRYSALNPFVMYLDPYSLVLGNPNLKPQYTHSFSVTQTLQQRFNLVLDYSVTKDFIIEVPAKTSSDEVTLFQQQNVDDMQSASATLVAPVRVSAKWEMNNSATVLYQSFSQKRDDQVLENEQVTFMAQSNHNVQLPAGVRMEFNAGYRGPIAYGLFKLYGNCWVDASLKRSFLNDKLDLSLNVTDIFRSKKIEGDTQVEGYAISAEQYQGTQSFRINLRYRISKGDKVEMKKRNVNLEEVNRAGAN</sequence>
<reference evidence="7" key="1">
    <citation type="journal article" date="2019" name="Int. J. Syst. Evol. Microbiol.">
        <title>The Global Catalogue of Microorganisms (GCM) 10K type strain sequencing project: providing services to taxonomists for standard genome sequencing and annotation.</title>
        <authorList>
            <consortium name="The Broad Institute Genomics Platform"/>
            <consortium name="The Broad Institute Genome Sequencing Center for Infectious Disease"/>
            <person name="Wu L."/>
            <person name="Ma J."/>
        </authorList>
    </citation>
    <scope>NUCLEOTIDE SEQUENCE [LARGE SCALE GENOMIC DNA]</scope>
    <source>
        <strain evidence="7">JCM 17926</strain>
    </source>
</reference>
<gene>
    <name evidence="6" type="ORF">GCM10023188_04040</name>
</gene>
<dbReference type="InterPro" id="IPR036942">
    <property type="entry name" value="Beta-barrel_TonB_sf"/>
</dbReference>
<accession>A0ABP8L9I1</accession>
<comment type="subcellular location">
    <subcellularLocation>
        <location evidence="1">Cell outer membrane</location>
    </subcellularLocation>
</comment>
<dbReference type="Pfam" id="PF14905">
    <property type="entry name" value="OMP_b-brl_3"/>
    <property type="match status" value="1"/>
</dbReference>
<keyword evidence="2" id="KW-0472">Membrane</keyword>
<dbReference type="PANTHER" id="PTHR40980">
    <property type="entry name" value="PLUG DOMAIN-CONTAINING PROTEIN"/>
    <property type="match status" value="1"/>
</dbReference>
<keyword evidence="6" id="KW-0675">Receptor</keyword>
<evidence type="ECO:0000256" key="2">
    <source>
        <dbReference type="ARBA" id="ARBA00023136"/>
    </source>
</evidence>
<keyword evidence="3" id="KW-0998">Cell outer membrane</keyword>
<dbReference type="RefSeq" id="WP_345156477.1">
    <property type="nucleotide sequence ID" value="NZ_BAABHC010000002.1"/>
</dbReference>
<evidence type="ECO:0000259" key="5">
    <source>
        <dbReference type="Pfam" id="PF14905"/>
    </source>
</evidence>
<dbReference type="Proteomes" id="UP001500552">
    <property type="component" value="Unassembled WGS sequence"/>
</dbReference>
<proteinExistence type="predicted"/>
<organism evidence="6 7">
    <name type="scientific">Pontibacter saemangeumensis</name>
    <dbReference type="NCBI Taxonomy" id="1084525"/>
    <lineage>
        <taxon>Bacteria</taxon>
        <taxon>Pseudomonadati</taxon>
        <taxon>Bacteroidota</taxon>
        <taxon>Cytophagia</taxon>
        <taxon>Cytophagales</taxon>
        <taxon>Hymenobacteraceae</taxon>
        <taxon>Pontibacter</taxon>
    </lineage>
</organism>
<evidence type="ECO:0000313" key="6">
    <source>
        <dbReference type="EMBL" id="GAA4424315.1"/>
    </source>
</evidence>
<evidence type="ECO:0000256" key="3">
    <source>
        <dbReference type="ARBA" id="ARBA00023237"/>
    </source>
</evidence>
<evidence type="ECO:0000256" key="1">
    <source>
        <dbReference type="ARBA" id="ARBA00004442"/>
    </source>
</evidence>
<dbReference type="InterPro" id="IPR041700">
    <property type="entry name" value="OMP_b-brl_3"/>
</dbReference>
<evidence type="ECO:0000313" key="7">
    <source>
        <dbReference type="Proteomes" id="UP001500552"/>
    </source>
</evidence>
<dbReference type="InterPro" id="IPR037066">
    <property type="entry name" value="Plug_dom_sf"/>
</dbReference>
<dbReference type="EMBL" id="BAABHC010000002">
    <property type="protein sequence ID" value="GAA4424315.1"/>
    <property type="molecule type" value="Genomic_DNA"/>
</dbReference>